<proteinExistence type="predicted"/>
<evidence type="ECO:0000313" key="1">
    <source>
        <dbReference type="EMBL" id="NDW46841.1"/>
    </source>
</evidence>
<name>A0A6B2NRN4_9RHOB</name>
<dbReference type="RefSeq" id="WP_164131863.1">
    <property type="nucleotide sequence ID" value="NZ_JAAGOX010000043.1"/>
</dbReference>
<sequence>MMVNLEDIVVKQGGVETTPCDCCGTKTRLVKGDLVLADEWIGFYWVRWTEGHPDVLPIFHLGTGNWSDTADVSDRWVVAVEYHKDLEGFHAVDFEQKGTSATYLDRQNWVGSSFAAEAFAMFDAVFMKDDRLTELHP</sequence>
<protein>
    <submittedName>
        <fullName evidence="1">Uncharacterized protein</fullName>
    </submittedName>
</protein>
<comment type="caution">
    <text evidence="1">The sequence shown here is derived from an EMBL/GenBank/DDBJ whole genome shotgun (WGS) entry which is preliminary data.</text>
</comment>
<dbReference type="EMBL" id="JAAGOX010000043">
    <property type="protein sequence ID" value="NDW46841.1"/>
    <property type="molecule type" value="Genomic_DNA"/>
</dbReference>
<dbReference type="AlphaFoldDB" id="A0A6B2NRN4"/>
<accession>A0A6B2NRN4</accession>
<gene>
    <name evidence="1" type="ORF">G0P99_17985</name>
</gene>
<organism evidence="1">
    <name type="scientific">Ruegeria sp. PrR005</name>
    <dbReference type="NCBI Taxonomy" id="2706882"/>
    <lineage>
        <taxon>Bacteria</taxon>
        <taxon>Pseudomonadati</taxon>
        <taxon>Pseudomonadota</taxon>
        <taxon>Alphaproteobacteria</taxon>
        <taxon>Rhodobacterales</taxon>
        <taxon>Roseobacteraceae</taxon>
        <taxon>Ruegeria</taxon>
    </lineage>
</organism>
<reference evidence="1" key="1">
    <citation type="submission" date="2020-02" db="EMBL/GenBank/DDBJ databases">
        <title>Delineation of the pyrene-degrading pathway in Roseobacter clade bacteria by genomic analysis.</title>
        <authorList>
            <person name="Zhou H."/>
            <person name="Wang H."/>
        </authorList>
    </citation>
    <scope>NUCLEOTIDE SEQUENCE</scope>
    <source>
        <strain evidence="1">PrR005</strain>
    </source>
</reference>